<evidence type="ECO:0000313" key="4">
    <source>
        <dbReference type="Proteomes" id="UP000275078"/>
    </source>
</evidence>
<dbReference type="EMBL" id="ML119657">
    <property type="protein sequence ID" value="RPA84818.1"/>
    <property type="molecule type" value="Genomic_DNA"/>
</dbReference>
<feature type="transmembrane region" description="Helical" evidence="2">
    <location>
        <begin position="292"/>
        <end position="311"/>
    </location>
</feature>
<keyword evidence="2" id="KW-0812">Transmembrane</keyword>
<evidence type="ECO:0000256" key="2">
    <source>
        <dbReference type="SAM" id="Phobius"/>
    </source>
</evidence>
<proteinExistence type="predicted"/>
<keyword evidence="2" id="KW-0472">Membrane</keyword>
<feature type="region of interest" description="Disordered" evidence="1">
    <location>
        <begin position="211"/>
        <end position="250"/>
    </location>
</feature>
<protein>
    <submittedName>
        <fullName evidence="3">Uncharacterized protein</fullName>
    </submittedName>
</protein>
<keyword evidence="4" id="KW-1185">Reference proteome</keyword>
<sequence>MDRNGDSRMSGMDAKNDGSVARPEYLRWRLPKECIRPVTTNHEDHAWERSDEEMAILAPQAEPSISSTITDVEPQAHDSIPPVEPDRYSTSQEIELSSSLKTFPTHERWANCRLLKYTTTGIHTAGDREGTFAWLDLDHDNQHDALSKTVAAVTGIQPQHQQIWLQIERPNQLVFEKDGVTMPGKLEPKIFIAESSDHTSTSGMSEKISEKHFGSPEHTTHSGMSENYFDSPDSEMSEEFSKAPDDTSNSEINERVDQLGRVMVDDSYDSDYDYFVNDDEMDSEDDDSIHRYLLRCLFGVLVFGAGPTIFYPESILLLVVQRESGA</sequence>
<organism evidence="3 4">
    <name type="scientific">Ascobolus immersus RN42</name>
    <dbReference type="NCBI Taxonomy" id="1160509"/>
    <lineage>
        <taxon>Eukaryota</taxon>
        <taxon>Fungi</taxon>
        <taxon>Dikarya</taxon>
        <taxon>Ascomycota</taxon>
        <taxon>Pezizomycotina</taxon>
        <taxon>Pezizomycetes</taxon>
        <taxon>Pezizales</taxon>
        <taxon>Ascobolaceae</taxon>
        <taxon>Ascobolus</taxon>
    </lineage>
</organism>
<gene>
    <name evidence="3" type="ORF">BJ508DRAFT_303569</name>
</gene>
<feature type="compositionally biased region" description="Basic and acidic residues" evidence="1">
    <location>
        <begin position="211"/>
        <end position="220"/>
    </location>
</feature>
<evidence type="ECO:0000313" key="3">
    <source>
        <dbReference type="EMBL" id="RPA84818.1"/>
    </source>
</evidence>
<dbReference type="AlphaFoldDB" id="A0A3N4IJD5"/>
<reference evidence="3 4" key="1">
    <citation type="journal article" date="2018" name="Nat. Ecol. Evol.">
        <title>Pezizomycetes genomes reveal the molecular basis of ectomycorrhizal truffle lifestyle.</title>
        <authorList>
            <person name="Murat C."/>
            <person name="Payen T."/>
            <person name="Noel B."/>
            <person name="Kuo A."/>
            <person name="Morin E."/>
            <person name="Chen J."/>
            <person name="Kohler A."/>
            <person name="Krizsan K."/>
            <person name="Balestrini R."/>
            <person name="Da Silva C."/>
            <person name="Montanini B."/>
            <person name="Hainaut M."/>
            <person name="Levati E."/>
            <person name="Barry K.W."/>
            <person name="Belfiori B."/>
            <person name="Cichocki N."/>
            <person name="Clum A."/>
            <person name="Dockter R.B."/>
            <person name="Fauchery L."/>
            <person name="Guy J."/>
            <person name="Iotti M."/>
            <person name="Le Tacon F."/>
            <person name="Lindquist E.A."/>
            <person name="Lipzen A."/>
            <person name="Malagnac F."/>
            <person name="Mello A."/>
            <person name="Molinier V."/>
            <person name="Miyauchi S."/>
            <person name="Poulain J."/>
            <person name="Riccioni C."/>
            <person name="Rubini A."/>
            <person name="Sitrit Y."/>
            <person name="Splivallo R."/>
            <person name="Traeger S."/>
            <person name="Wang M."/>
            <person name="Zifcakova L."/>
            <person name="Wipf D."/>
            <person name="Zambonelli A."/>
            <person name="Paolocci F."/>
            <person name="Nowrousian M."/>
            <person name="Ottonello S."/>
            <person name="Baldrian P."/>
            <person name="Spatafora J.W."/>
            <person name="Henrissat B."/>
            <person name="Nagy L.G."/>
            <person name="Aury J.M."/>
            <person name="Wincker P."/>
            <person name="Grigoriev I.V."/>
            <person name="Bonfante P."/>
            <person name="Martin F.M."/>
        </authorList>
    </citation>
    <scope>NUCLEOTIDE SEQUENCE [LARGE SCALE GENOMIC DNA]</scope>
    <source>
        <strain evidence="3 4">RN42</strain>
    </source>
</reference>
<keyword evidence="2" id="KW-1133">Transmembrane helix</keyword>
<evidence type="ECO:0000256" key="1">
    <source>
        <dbReference type="SAM" id="MobiDB-lite"/>
    </source>
</evidence>
<accession>A0A3N4IJD5</accession>
<feature type="region of interest" description="Disordered" evidence="1">
    <location>
        <begin position="1"/>
        <end position="22"/>
    </location>
</feature>
<dbReference type="Proteomes" id="UP000275078">
    <property type="component" value="Unassembled WGS sequence"/>
</dbReference>
<name>A0A3N4IJD5_ASCIM</name>